<reference evidence="2 3" key="1">
    <citation type="journal article" date="2019" name="Environ. Microbiol.">
        <title>At the nexus of three kingdoms: the genome of the mycorrhizal fungus Gigaspora margarita provides insights into plant, endobacterial and fungal interactions.</title>
        <authorList>
            <person name="Venice F."/>
            <person name="Ghignone S."/>
            <person name="Salvioli di Fossalunga A."/>
            <person name="Amselem J."/>
            <person name="Novero M."/>
            <person name="Xianan X."/>
            <person name="Sedzielewska Toro K."/>
            <person name="Morin E."/>
            <person name="Lipzen A."/>
            <person name="Grigoriev I.V."/>
            <person name="Henrissat B."/>
            <person name="Martin F.M."/>
            <person name="Bonfante P."/>
        </authorList>
    </citation>
    <scope>NUCLEOTIDE SEQUENCE [LARGE SCALE GENOMIC DNA]</scope>
    <source>
        <strain evidence="2 3">BEG34</strain>
    </source>
</reference>
<evidence type="ECO:0000313" key="3">
    <source>
        <dbReference type="Proteomes" id="UP000439903"/>
    </source>
</evidence>
<feature type="region of interest" description="Disordered" evidence="1">
    <location>
        <begin position="31"/>
        <end position="56"/>
    </location>
</feature>
<name>A0A8H4ARH7_GIGMA</name>
<feature type="compositionally biased region" description="Basic and acidic residues" evidence="1">
    <location>
        <begin position="31"/>
        <end position="43"/>
    </location>
</feature>
<organism evidence="2 3">
    <name type="scientific">Gigaspora margarita</name>
    <dbReference type="NCBI Taxonomy" id="4874"/>
    <lineage>
        <taxon>Eukaryota</taxon>
        <taxon>Fungi</taxon>
        <taxon>Fungi incertae sedis</taxon>
        <taxon>Mucoromycota</taxon>
        <taxon>Glomeromycotina</taxon>
        <taxon>Glomeromycetes</taxon>
        <taxon>Diversisporales</taxon>
        <taxon>Gigasporaceae</taxon>
        <taxon>Gigaspora</taxon>
    </lineage>
</organism>
<dbReference type="OrthoDB" id="2479211at2759"/>
<dbReference type="Proteomes" id="UP000439903">
    <property type="component" value="Unassembled WGS sequence"/>
</dbReference>
<protein>
    <submittedName>
        <fullName evidence="2">Uncharacterized protein</fullName>
    </submittedName>
</protein>
<gene>
    <name evidence="2" type="ORF">F8M41_014745</name>
</gene>
<evidence type="ECO:0000256" key="1">
    <source>
        <dbReference type="SAM" id="MobiDB-lite"/>
    </source>
</evidence>
<proteinExistence type="predicted"/>
<keyword evidence="3" id="KW-1185">Reference proteome</keyword>
<evidence type="ECO:0000313" key="2">
    <source>
        <dbReference type="EMBL" id="KAF0525110.1"/>
    </source>
</evidence>
<sequence length="91" mass="10436">MSFNVDYENIAVKELALNSAVKEVGLNSAEHDKTPDVYTKDDNFSETSTESDEISDNNNNVFEDYLAPILKNHKNPIIYLTTIDLHRYYYG</sequence>
<dbReference type="AlphaFoldDB" id="A0A8H4ARH7"/>
<accession>A0A8H4ARH7</accession>
<dbReference type="EMBL" id="WTPW01000304">
    <property type="protein sequence ID" value="KAF0525110.1"/>
    <property type="molecule type" value="Genomic_DNA"/>
</dbReference>
<comment type="caution">
    <text evidence="2">The sequence shown here is derived from an EMBL/GenBank/DDBJ whole genome shotgun (WGS) entry which is preliminary data.</text>
</comment>